<reference evidence="1" key="1">
    <citation type="submission" date="2020-01" db="EMBL/GenBank/DDBJ databases">
        <authorList>
            <person name="Mishra B."/>
        </authorList>
    </citation>
    <scope>NUCLEOTIDE SEQUENCE [LARGE SCALE GENOMIC DNA]</scope>
</reference>
<comment type="caution">
    <text evidence="1">The sequence shown here is derived from an EMBL/GenBank/DDBJ whole genome shotgun (WGS) entry which is preliminary data.</text>
</comment>
<dbReference type="EMBL" id="CACVBM020001128">
    <property type="protein sequence ID" value="CAA7032822.1"/>
    <property type="molecule type" value="Genomic_DNA"/>
</dbReference>
<evidence type="ECO:0000313" key="1">
    <source>
        <dbReference type="EMBL" id="CAA7032822.1"/>
    </source>
</evidence>
<sequence>MASNLLKALIRSQILPSSRRNFSVAATQIGIPTDDLVGNHTAKWMQIRVHRGMISARELLEFDIGPSF</sequence>
<keyword evidence="2" id="KW-1185">Reference proteome</keyword>
<organism evidence="1 2">
    <name type="scientific">Microthlaspi erraticum</name>
    <dbReference type="NCBI Taxonomy" id="1685480"/>
    <lineage>
        <taxon>Eukaryota</taxon>
        <taxon>Viridiplantae</taxon>
        <taxon>Streptophyta</taxon>
        <taxon>Embryophyta</taxon>
        <taxon>Tracheophyta</taxon>
        <taxon>Spermatophyta</taxon>
        <taxon>Magnoliopsida</taxon>
        <taxon>eudicotyledons</taxon>
        <taxon>Gunneridae</taxon>
        <taxon>Pentapetalae</taxon>
        <taxon>rosids</taxon>
        <taxon>malvids</taxon>
        <taxon>Brassicales</taxon>
        <taxon>Brassicaceae</taxon>
        <taxon>Coluteocarpeae</taxon>
        <taxon>Microthlaspi</taxon>
    </lineage>
</organism>
<evidence type="ECO:0000313" key="2">
    <source>
        <dbReference type="Proteomes" id="UP000467841"/>
    </source>
</evidence>
<gene>
    <name evidence="1" type="ORF">MERR_LOCUS20057</name>
</gene>
<protein>
    <submittedName>
        <fullName evidence="1">Uncharacterized protein</fullName>
    </submittedName>
</protein>
<name>A0A6D2IQU1_9BRAS</name>
<dbReference type="AlphaFoldDB" id="A0A6D2IQU1"/>
<dbReference type="OrthoDB" id="307899at2759"/>
<accession>A0A6D2IQU1</accession>
<proteinExistence type="predicted"/>
<dbReference type="Proteomes" id="UP000467841">
    <property type="component" value="Unassembled WGS sequence"/>
</dbReference>